<feature type="chain" id="PRO_5047549372" description="Beta-lactamase class A" evidence="1">
    <location>
        <begin position="24"/>
        <end position="274"/>
    </location>
</feature>
<evidence type="ECO:0000256" key="1">
    <source>
        <dbReference type="SAM" id="SignalP"/>
    </source>
</evidence>
<evidence type="ECO:0008006" key="4">
    <source>
        <dbReference type="Google" id="ProtNLM"/>
    </source>
</evidence>
<keyword evidence="1" id="KW-0732">Signal</keyword>
<dbReference type="Gene3D" id="3.40.710.10">
    <property type="entry name" value="DD-peptidase/beta-lactamase superfamily"/>
    <property type="match status" value="1"/>
</dbReference>
<proteinExistence type="predicted"/>
<sequence length="274" mass="27552">MRRAIPFLAPLLVVGCVSSPSEPAPVTEVVTSTAQPEPPVVTDLQPLIDAAVATHGGTAGVAVSDGADTLVAGDAGGHVAWSTIKVPIAVAALRADPALAPVAGAAIRSSDNAAAETLWASLGPPEAAADATESVVAETGVVIDVTETVTRPGFSSFGQTPWTVSDQAVFAAGLGCVAGADAVLTDMAWVDPDQRYGLGQFPGARFKGGWGPDPDGGYTVRQFGLIPTDHGEVGVALWVKPASASYLGAQAMATQLASDLGERLAGMPATACDR</sequence>
<dbReference type="EMBL" id="CP126970">
    <property type="protein sequence ID" value="WIM69180.1"/>
    <property type="molecule type" value="Genomic_DNA"/>
</dbReference>
<evidence type="ECO:0000313" key="2">
    <source>
        <dbReference type="EMBL" id="WIM69180.1"/>
    </source>
</evidence>
<organism evidence="2 3">
    <name type="scientific">Corynebacterium suedekumii</name>
    <dbReference type="NCBI Taxonomy" id="3049801"/>
    <lineage>
        <taxon>Bacteria</taxon>
        <taxon>Bacillati</taxon>
        <taxon>Actinomycetota</taxon>
        <taxon>Actinomycetes</taxon>
        <taxon>Mycobacteriales</taxon>
        <taxon>Corynebacteriaceae</taxon>
        <taxon>Corynebacterium</taxon>
    </lineage>
</organism>
<dbReference type="RefSeq" id="WP_284873777.1">
    <property type="nucleotide sequence ID" value="NZ_CP126970.1"/>
</dbReference>
<evidence type="ECO:0000313" key="3">
    <source>
        <dbReference type="Proteomes" id="UP001238805"/>
    </source>
</evidence>
<keyword evidence="3" id="KW-1185">Reference proteome</keyword>
<protein>
    <recommendedName>
        <fullName evidence="4">Beta-lactamase class A</fullName>
    </recommendedName>
</protein>
<dbReference type="PROSITE" id="PS51257">
    <property type="entry name" value="PROKAR_LIPOPROTEIN"/>
    <property type="match status" value="1"/>
</dbReference>
<dbReference type="Proteomes" id="UP001238805">
    <property type="component" value="Chromosome"/>
</dbReference>
<accession>A0ABY8VHP8</accession>
<dbReference type="SUPFAM" id="SSF56601">
    <property type="entry name" value="beta-lactamase/transpeptidase-like"/>
    <property type="match status" value="1"/>
</dbReference>
<reference evidence="2 3" key="1">
    <citation type="submission" date="2023-05" db="EMBL/GenBank/DDBJ databases">
        <title>Corynebacterium suedekumii sp. nov. and Corynebacterium breve sp. nov. isolated from raw cow's milk.</title>
        <authorList>
            <person name="Baer M.K."/>
            <person name="Mehl L."/>
            <person name="Hellmuth R."/>
            <person name="Marke G."/>
            <person name="Lipski A."/>
        </authorList>
    </citation>
    <scope>NUCLEOTIDE SEQUENCE [LARGE SCALE GENOMIC DNA]</scope>
    <source>
        <strain evidence="2 3">LM112</strain>
    </source>
</reference>
<feature type="signal peptide" evidence="1">
    <location>
        <begin position="1"/>
        <end position="23"/>
    </location>
</feature>
<name>A0ABY8VHP8_9CORY</name>
<dbReference type="InterPro" id="IPR012338">
    <property type="entry name" value="Beta-lactam/transpept-like"/>
</dbReference>
<gene>
    <name evidence="2" type="ORF">QP029_07745</name>
</gene>